<dbReference type="KEGG" id="pex:IZT61_15295"/>
<reference evidence="7 8" key="1">
    <citation type="submission" date="2020-11" db="EMBL/GenBank/DDBJ databases">
        <title>Pedobacter endophytica, an endophytic bacteria isolated form Carex pumila.</title>
        <authorList>
            <person name="Peng Y."/>
            <person name="Jiang L."/>
            <person name="Lee J."/>
        </authorList>
    </citation>
    <scope>NUCLEOTIDE SEQUENCE [LARGE SCALE GENOMIC DNA]</scope>
    <source>
        <strain evidence="7 8">JBR3-12</strain>
    </source>
</reference>
<feature type="transmembrane region" description="Helical" evidence="5">
    <location>
        <begin position="55"/>
        <end position="73"/>
    </location>
</feature>
<evidence type="ECO:0000313" key="8">
    <source>
        <dbReference type="Proteomes" id="UP000594759"/>
    </source>
</evidence>
<gene>
    <name evidence="7" type="ORF">IZT61_15295</name>
</gene>
<evidence type="ECO:0000256" key="5">
    <source>
        <dbReference type="SAM" id="Phobius"/>
    </source>
</evidence>
<dbReference type="RefSeq" id="WP_196097922.1">
    <property type="nucleotide sequence ID" value="NZ_CP064939.1"/>
</dbReference>
<dbReference type="InterPro" id="IPR012340">
    <property type="entry name" value="NA-bd_OB-fold"/>
</dbReference>
<dbReference type="SUPFAM" id="SSF141322">
    <property type="entry name" value="NfeD domain-like"/>
    <property type="match status" value="1"/>
</dbReference>
<keyword evidence="3 5" id="KW-1133">Transmembrane helix</keyword>
<comment type="subcellular location">
    <subcellularLocation>
        <location evidence="1">Membrane</location>
        <topology evidence="1">Multi-pass membrane protein</topology>
    </subcellularLocation>
</comment>
<dbReference type="EMBL" id="CP064939">
    <property type="protein sequence ID" value="QPH38440.1"/>
    <property type="molecule type" value="Genomic_DNA"/>
</dbReference>
<evidence type="ECO:0000256" key="3">
    <source>
        <dbReference type="ARBA" id="ARBA00022989"/>
    </source>
</evidence>
<evidence type="ECO:0000256" key="2">
    <source>
        <dbReference type="ARBA" id="ARBA00022692"/>
    </source>
</evidence>
<dbReference type="GO" id="GO:0005886">
    <property type="term" value="C:plasma membrane"/>
    <property type="evidence" value="ECO:0007669"/>
    <property type="project" value="TreeGrafter"/>
</dbReference>
<organism evidence="7 8">
    <name type="scientific">Pedobacter endophyticus</name>
    <dbReference type="NCBI Taxonomy" id="2789740"/>
    <lineage>
        <taxon>Bacteria</taxon>
        <taxon>Pseudomonadati</taxon>
        <taxon>Bacteroidota</taxon>
        <taxon>Sphingobacteriia</taxon>
        <taxon>Sphingobacteriales</taxon>
        <taxon>Sphingobacteriaceae</taxon>
        <taxon>Pedobacter</taxon>
    </lineage>
</organism>
<dbReference type="AlphaFoldDB" id="A0A7U3Q4H2"/>
<dbReference type="InterPro" id="IPR052165">
    <property type="entry name" value="Membrane_assoc_protease"/>
</dbReference>
<feature type="transmembrane region" description="Helical" evidence="5">
    <location>
        <begin position="6"/>
        <end position="25"/>
    </location>
</feature>
<dbReference type="Gene3D" id="2.40.50.140">
    <property type="entry name" value="Nucleic acid-binding proteins"/>
    <property type="match status" value="1"/>
</dbReference>
<accession>A0A7U3Q4H2</accession>
<dbReference type="InterPro" id="IPR002810">
    <property type="entry name" value="NfeD-like_C"/>
</dbReference>
<name>A0A7U3Q4H2_9SPHI</name>
<evidence type="ECO:0000256" key="4">
    <source>
        <dbReference type="ARBA" id="ARBA00023136"/>
    </source>
</evidence>
<evidence type="ECO:0000256" key="1">
    <source>
        <dbReference type="ARBA" id="ARBA00004141"/>
    </source>
</evidence>
<sequence>MDELMNISVLWFVVGFSFFLLEFLVPGFILFFFGIAAWLVALITLFFDIAIDTQLIIFLVSALVTVVLFRKWVKEKLGMHKASQKVLEDEYIGKIALAETEITPEKNGKVEFKGASWDAKSDEYITLGQQVEIIETKSILLIVKPIKV</sequence>
<keyword evidence="4 5" id="KW-0472">Membrane</keyword>
<dbReference type="PANTHER" id="PTHR33507">
    <property type="entry name" value="INNER MEMBRANE PROTEIN YBBJ"/>
    <property type="match status" value="1"/>
</dbReference>
<protein>
    <submittedName>
        <fullName evidence="7">NfeD family protein</fullName>
    </submittedName>
</protein>
<proteinExistence type="predicted"/>
<dbReference type="Proteomes" id="UP000594759">
    <property type="component" value="Chromosome"/>
</dbReference>
<keyword evidence="8" id="KW-1185">Reference proteome</keyword>
<dbReference type="Pfam" id="PF01957">
    <property type="entry name" value="NfeD"/>
    <property type="match status" value="1"/>
</dbReference>
<feature type="domain" description="NfeD-like C-terminal" evidence="6">
    <location>
        <begin position="89"/>
        <end position="145"/>
    </location>
</feature>
<evidence type="ECO:0000259" key="6">
    <source>
        <dbReference type="Pfam" id="PF01957"/>
    </source>
</evidence>
<evidence type="ECO:0000313" key="7">
    <source>
        <dbReference type="EMBL" id="QPH38440.1"/>
    </source>
</evidence>
<keyword evidence="2 5" id="KW-0812">Transmembrane</keyword>
<dbReference type="PANTHER" id="PTHR33507:SF3">
    <property type="entry name" value="INNER MEMBRANE PROTEIN YBBJ"/>
    <property type="match status" value="1"/>
</dbReference>